<evidence type="ECO:0000256" key="3">
    <source>
        <dbReference type="ARBA" id="ARBA00022814"/>
    </source>
</evidence>
<dbReference type="RefSeq" id="WP_069329318.1">
    <property type="nucleotide sequence ID" value="NZ_MDER01000081.1"/>
</dbReference>
<comment type="similarity">
    <text evidence="7">Belongs to the NusA family.</text>
</comment>
<comment type="caution">
    <text evidence="9">The sequence shown here is derived from an EMBL/GenBank/DDBJ whole genome shotgun (WGS) entry which is preliminary data.</text>
</comment>
<dbReference type="InterPro" id="IPR058582">
    <property type="entry name" value="KH_NusA_2nd"/>
</dbReference>
<dbReference type="InterPro" id="IPR009019">
    <property type="entry name" value="KH_sf_prok-type"/>
</dbReference>
<dbReference type="GO" id="GO:0031564">
    <property type="term" value="P:transcription antitermination"/>
    <property type="evidence" value="ECO:0007669"/>
    <property type="project" value="UniProtKB-UniRule"/>
</dbReference>
<dbReference type="Gene3D" id="3.30.1480.10">
    <property type="entry name" value="NusA, N-terminal domain"/>
    <property type="match status" value="1"/>
</dbReference>
<dbReference type="GO" id="GO:0003700">
    <property type="term" value="F:DNA-binding transcription factor activity"/>
    <property type="evidence" value="ECO:0007669"/>
    <property type="project" value="InterPro"/>
</dbReference>
<keyword evidence="3 7" id="KW-0889">Transcription antitermination</keyword>
<protein>
    <recommendedName>
        <fullName evidence="7">Transcription termination/antitermination protein NusA</fullName>
    </recommendedName>
</protein>
<dbReference type="InterPro" id="IPR025249">
    <property type="entry name" value="TF_NusA_KH_1st"/>
</dbReference>
<dbReference type="Pfam" id="PF08529">
    <property type="entry name" value="NusA_N"/>
    <property type="match status" value="1"/>
</dbReference>
<proteinExistence type="inferred from homology"/>
<dbReference type="InterPro" id="IPR036555">
    <property type="entry name" value="NusA_N_sf"/>
</dbReference>
<evidence type="ECO:0000256" key="6">
    <source>
        <dbReference type="ARBA" id="ARBA00023163"/>
    </source>
</evidence>
<comment type="subunit">
    <text evidence="7">Monomer. Binds directly to the core enzyme of the DNA-dependent RNA polymerase and to nascent RNA.</text>
</comment>
<dbReference type="SUPFAM" id="SSF54814">
    <property type="entry name" value="Prokaryotic type KH domain (KH-domain type II)"/>
    <property type="match status" value="2"/>
</dbReference>
<dbReference type="Gene3D" id="2.40.50.140">
    <property type="entry name" value="Nucleic acid-binding proteins"/>
    <property type="match status" value="1"/>
</dbReference>
<dbReference type="InterPro" id="IPR010213">
    <property type="entry name" value="TF_NusA"/>
</dbReference>
<dbReference type="PANTHER" id="PTHR22648">
    <property type="entry name" value="TRANSCRIPTION TERMINATION FACTOR NUSA"/>
    <property type="match status" value="1"/>
</dbReference>
<dbReference type="NCBIfam" id="TIGR01953">
    <property type="entry name" value="NusA"/>
    <property type="match status" value="1"/>
</dbReference>
<name>A0A1E3L124_9BACL</name>
<evidence type="ECO:0000256" key="7">
    <source>
        <dbReference type="HAMAP-Rule" id="MF_00945"/>
    </source>
</evidence>
<dbReference type="InterPro" id="IPR012340">
    <property type="entry name" value="NA-bd_OB-fold"/>
</dbReference>
<dbReference type="Proteomes" id="UP000094578">
    <property type="component" value="Unassembled WGS sequence"/>
</dbReference>
<sequence>MNPTFINALSTLEQEHNISKLHLIKAIEKALLASYKKKYNTDANVEIVIDSVTGTIRIVLKKLVVDEILDERLEITIDEARSINPICELDDYIEVEIEPANFGRMAINVAKQVITEQIKAAQNNNLQSLYVDKDDSLMKGTIIGQDPFNYYVQLDTTEAILPKNETMRSDQFSLNQEVVAYMVGFENHSKKGNILLSRNHPGYLKKILELHIPGIANGAIQIQSIAREAGYRSKVAVTTSHPDFIGRVIEACVGDKDSKGALIREVISHLGSEKLDIIEWFEEPEQYIQSALNPAQVIRVDVLDEENARVIVHENQLTLAIGIKGQNVRLAARLTGYKIDLYSETSALVADLTHDE</sequence>
<dbReference type="SUPFAM" id="SSF69705">
    <property type="entry name" value="Transcription factor NusA, N-terminal domain"/>
    <property type="match status" value="1"/>
</dbReference>
<dbReference type="PANTHER" id="PTHR22648:SF0">
    <property type="entry name" value="TRANSCRIPTION TERMINATION_ANTITERMINATION PROTEIN NUSA"/>
    <property type="match status" value="1"/>
</dbReference>
<dbReference type="InterPro" id="IPR015946">
    <property type="entry name" value="KH_dom-like_a/b"/>
</dbReference>
<dbReference type="FunFam" id="3.30.300.20:FF:000005">
    <property type="entry name" value="Transcription termination/antitermination protein NusA"/>
    <property type="match status" value="1"/>
</dbReference>
<evidence type="ECO:0000259" key="8">
    <source>
        <dbReference type="SMART" id="SM00316"/>
    </source>
</evidence>
<dbReference type="InterPro" id="IPR003029">
    <property type="entry name" value="S1_domain"/>
</dbReference>
<dbReference type="SUPFAM" id="SSF50249">
    <property type="entry name" value="Nucleic acid-binding proteins"/>
    <property type="match status" value="1"/>
</dbReference>
<dbReference type="EMBL" id="MDER01000081">
    <property type="protein sequence ID" value="ODP26660.1"/>
    <property type="molecule type" value="Genomic_DNA"/>
</dbReference>
<dbReference type="InterPro" id="IPR013735">
    <property type="entry name" value="TF_NusA_N"/>
</dbReference>
<evidence type="ECO:0000256" key="5">
    <source>
        <dbReference type="ARBA" id="ARBA00023015"/>
    </source>
</evidence>
<evidence type="ECO:0000256" key="2">
    <source>
        <dbReference type="ARBA" id="ARBA00022490"/>
    </source>
</evidence>
<keyword evidence="2 7" id="KW-0963">Cytoplasm</keyword>
<accession>A0A1E3L124</accession>
<dbReference type="PATRIC" id="fig|1886670.3.peg.4002"/>
<keyword evidence="5 7" id="KW-0805">Transcription regulation</keyword>
<dbReference type="GO" id="GO:0005829">
    <property type="term" value="C:cytosol"/>
    <property type="evidence" value="ECO:0007669"/>
    <property type="project" value="TreeGrafter"/>
</dbReference>
<keyword evidence="1 7" id="KW-0806">Transcription termination</keyword>
<keyword evidence="4 7" id="KW-0694">RNA-binding</keyword>
<keyword evidence="6 7" id="KW-0804">Transcription</keyword>
<reference evidence="9 10" key="1">
    <citation type="submission" date="2016-08" db="EMBL/GenBank/DDBJ databases">
        <title>Genome sequencing of Paenibacillus sp. TI45-13ar, isolated from Korean traditional nuruk.</title>
        <authorList>
            <person name="Kim S.-J."/>
        </authorList>
    </citation>
    <scope>NUCLEOTIDE SEQUENCE [LARGE SCALE GENOMIC DNA]</scope>
    <source>
        <strain evidence="9 10">TI45-13ar</strain>
    </source>
</reference>
<evidence type="ECO:0000313" key="10">
    <source>
        <dbReference type="Proteomes" id="UP000094578"/>
    </source>
</evidence>
<dbReference type="Gene3D" id="3.30.300.20">
    <property type="match status" value="2"/>
</dbReference>
<dbReference type="AlphaFoldDB" id="A0A1E3L124"/>
<gene>
    <name evidence="7" type="primary">nusA</name>
    <name evidence="9" type="ORF">PTI45_03978</name>
</gene>
<feature type="domain" description="S1 motif" evidence="8">
    <location>
        <begin position="133"/>
        <end position="199"/>
    </location>
</feature>
<dbReference type="Pfam" id="PF13184">
    <property type="entry name" value="KH_NusA_1st"/>
    <property type="match status" value="1"/>
</dbReference>
<dbReference type="GO" id="GO:0003723">
    <property type="term" value="F:RNA binding"/>
    <property type="evidence" value="ECO:0007669"/>
    <property type="project" value="UniProtKB-UniRule"/>
</dbReference>
<dbReference type="Pfam" id="PF26594">
    <property type="entry name" value="KH_NusA_2nd"/>
    <property type="match status" value="1"/>
</dbReference>
<dbReference type="SMART" id="SM00316">
    <property type="entry name" value="S1"/>
    <property type="match status" value="1"/>
</dbReference>
<comment type="subcellular location">
    <subcellularLocation>
        <location evidence="7">Cytoplasm</location>
    </subcellularLocation>
</comment>
<organism evidence="9 10">
    <name type="scientific">Paenibacillus nuruki</name>
    <dbReference type="NCBI Taxonomy" id="1886670"/>
    <lineage>
        <taxon>Bacteria</taxon>
        <taxon>Bacillati</taxon>
        <taxon>Bacillota</taxon>
        <taxon>Bacilli</taxon>
        <taxon>Bacillales</taxon>
        <taxon>Paenibacillaceae</taxon>
        <taxon>Paenibacillus</taxon>
    </lineage>
</organism>
<evidence type="ECO:0000256" key="1">
    <source>
        <dbReference type="ARBA" id="ARBA00022472"/>
    </source>
</evidence>
<comment type="function">
    <text evidence="7">Participates in both transcription termination and antitermination.</text>
</comment>
<dbReference type="STRING" id="1886670.PTI45_03978"/>
<evidence type="ECO:0000313" key="9">
    <source>
        <dbReference type="EMBL" id="ODP26660.1"/>
    </source>
</evidence>
<keyword evidence="10" id="KW-1185">Reference proteome</keyword>
<evidence type="ECO:0000256" key="4">
    <source>
        <dbReference type="ARBA" id="ARBA00022884"/>
    </source>
</evidence>
<dbReference type="CDD" id="cd22529">
    <property type="entry name" value="KH-II_NusA_rpt2"/>
    <property type="match status" value="1"/>
</dbReference>
<dbReference type="HAMAP" id="MF_00945_B">
    <property type="entry name" value="NusA_B"/>
    <property type="match status" value="1"/>
</dbReference>
<dbReference type="GO" id="GO:0006353">
    <property type="term" value="P:DNA-templated transcription termination"/>
    <property type="evidence" value="ECO:0007669"/>
    <property type="project" value="UniProtKB-UniRule"/>
</dbReference>
<dbReference type="InterPro" id="IPR030842">
    <property type="entry name" value="TF_NusA_bacterial"/>
</dbReference>